<evidence type="ECO:0000313" key="1">
    <source>
        <dbReference type="EMBL" id="KEO84415.1"/>
    </source>
</evidence>
<name>A0A074LUW3_9BACL</name>
<organism evidence="1 2">
    <name type="scientific">Tumebacillus flagellatus</name>
    <dbReference type="NCBI Taxonomy" id="1157490"/>
    <lineage>
        <taxon>Bacteria</taxon>
        <taxon>Bacillati</taxon>
        <taxon>Bacillota</taxon>
        <taxon>Bacilli</taxon>
        <taxon>Bacillales</taxon>
        <taxon>Alicyclobacillaceae</taxon>
        <taxon>Tumebacillus</taxon>
    </lineage>
</organism>
<proteinExistence type="predicted"/>
<reference evidence="1 2" key="1">
    <citation type="journal article" date="2013" name="Int. J. Syst. Evol. Microbiol.">
        <title>Tumebacillus flagellatus sp. nov., an alpha-amylase/pullulanase-producing bacterium isolated from cassava wastewater.</title>
        <authorList>
            <person name="Wang Q."/>
            <person name="Xie N."/>
            <person name="Qin Y."/>
            <person name="Shen N."/>
            <person name="Zhu J."/>
            <person name="Mi H."/>
            <person name="Huang R."/>
        </authorList>
    </citation>
    <scope>NUCLEOTIDE SEQUENCE [LARGE SCALE GENOMIC DNA]</scope>
    <source>
        <strain evidence="1 2">GST4</strain>
    </source>
</reference>
<dbReference type="RefSeq" id="WP_038084996.1">
    <property type="nucleotide sequence ID" value="NZ_JMIR01000004.1"/>
</dbReference>
<evidence type="ECO:0000313" key="2">
    <source>
        <dbReference type="Proteomes" id="UP000027931"/>
    </source>
</evidence>
<dbReference type="STRING" id="1157490.EL26_04755"/>
<sequence>MELVCPLCNGLRGVQAACKSCGGPMEDGGMLSDYVGPYSPYEWTPQVKQENAGRCTHLLFCAACGDEAYLIAQSETI</sequence>
<dbReference type="AlphaFoldDB" id="A0A074LUW3"/>
<gene>
    <name evidence="1" type="ORF">EL26_04755</name>
</gene>
<protein>
    <submittedName>
        <fullName evidence="1">Uncharacterized protein</fullName>
    </submittedName>
</protein>
<accession>A0A074LUW3</accession>
<dbReference type="eggNOG" id="ENOG5033AT6">
    <property type="taxonomic scope" value="Bacteria"/>
</dbReference>
<dbReference type="Proteomes" id="UP000027931">
    <property type="component" value="Unassembled WGS sequence"/>
</dbReference>
<comment type="caution">
    <text evidence="1">The sequence shown here is derived from an EMBL/GenBank/DDBJ whole genome shotgun (WGS) entry which is preliminary data.</text>
</comment>
<keyword evidence="2" id="KW-1185">Reference proteome</keyword>
<dbReference type="OrthoDB" id="1683552at2"/>
<dbReference type="EMBL" id="JMIR01000004">
    <property type="protein sequence ID" value="KEO84415.1"/>
    <property type="molecule type" value="Genomic_DNA"/>
</dbReference>